<reference evidence="1" key="1">
    <citation type="journal article" date="2021" name="bioRxiv">
        <title>Whole Genome Assembly and Annotation of Northern Wild Rice, Zizania palustris L., Supports a Whole Genome Duplication in the Zizania Genus.</title>
        <authorList>
            <person name="Haas M."/>
            <person name="Kono T."/>
            <person name="Macchietto M."/>
            <person name="Millas R."/>
            <person name="McGilp L."/>
            <person name="Shao M."/>
            <person name="Duquette J."/>
            <person name="Hirsch C.N."/>
            <person name="Kimball J."/>
        </authorList>
    </citation>
    <scope>NUCLEOTIDE SEQUENCE</scope>
    <source>
        <tissue evidence="1">Fresh leaf tissue</tissue>
    </source>
</reference>
<gene>
    <name evidence="1" type="ORF">GUJ93_ZPchr0006g40634</name>
</gene>
<dbReference type="OrthoDB" id="1637350at2759"/>
<dbReference type="AlphaFoldDB" id="A0A8J5W2E5"/>
<accession>A0A8J5W2E5</accession>
<evidence type="ECO:0000313" key="1">
    <source>
        <dbReference type="EMBL" id="KAG8070309.1"/>
    </source>
</evidence>
<comment type="caution">
    <text evidence="1">The sequence shown here is derived from an EMBL/GenBank/DDBJ whole genome shotgun (WGS) entry which is preliminary data.</text>
</comment>
<keyword evidence="2" id="KW-1185">Reference proteome</keyword>
<protein>
    <submittedName>
        <fullName evidence="1">Uncharacterized protein</fullName>
    </submittedName>
</protein>
<evidence type="ECO:0000313" key="2">
    <source>
        <dbReference type="Proteomes" id="UP000729402"/>
    </source>
</evidence>
<reference evidence="1" key="2">
    <citation type="submission" date="2021-02" db="EMBL/GenBank/DDBJ databases">
        <authorList>
            <person name="Kimball J.A."/>
            <person name="Haas M.W."/>
            <person name="Macchietto M."/>
            <person name="Kono T."/>
            <person name="Duquette J."/>
            <person name="Shao M."/>
        </authorList>
    </citation>
    <scope>NUCLEOTIDE SEQUENCE</scope>
    <source>
        <tissue evidence="1">Fresh leaf tissue</tissue>
    </source>
</reference>
<dbReference type="Proteomes" id="UP000729402">
    <property type="component" value="Unassembled WGS sequence"/>
</dbReference>
<name>A0A8J5W2E5_ZIZPA</name>
<dbReference type="EMBL" id="JAAALK010000283">
    <property type="protein sequence ID" value="KAG8070309.1"/>
    <property type="molecule type" value="Genomic_DNA"/>
</dbReference>
<proteinExistence type="predicted"/>
<sequence length="69" mass="7849">MNHAIFQTSSGAIDRKLKKSDMVKPKPSSYVRRLTRFAGTLSGTRDYPEPEYVQTCIAQYETMKVAIVH</sequence>
<organism evidence="1 2">
    <name type="scientific">Zizania palustris</name>
    <name type="common">Northern wild rice</name>
    <dbReference type="NCBI Taxonomy" id="103762"/>
    <lineage>
        <taxon>Eukaryota</taxon>
        <taxon>Viridiplantae</taxon>
        <taxon>Streptophyta</taxon>
        <taxon>Embryophyta</taxon>
        <taxon>Tracheophyta</taxon>
        <taxon>Spermatophyta</taxon>
        <taxon>Magnoliopsida</taxon>
        <taxon>Liliopsida</taxon>
        <taxon>Poales</taxon>
        <taxon>Poaceae</taxon>
        <taxon>BOP clade</taxon>
        <taxon>Oryzoideae</taxon>
        <taxon>Oryzeae</taxon>
        <taxon>Zizaniinae</taxon>
        <taxon>Zizania</taxon>
    </lineage>
</organism>